<evidence type="ECO:0000313" key="2">
    <source>
        <dbReference type="Proteomes" id="UP000220691"/>
    </source>
</evidence>
<sequence length="70" mass="7853">MSNPNKDLEDLKKEAARRAKEEARKRLVAKHGAEISELEAEDREKEKALPKNNDITIEEAKRRAAAAAKA</sequence>
<dbReference type="GO" id="GO:0016491">
    <property type="term" value="F:oxidoreductase activity"/>
    <property type="evidence" value="ECO:0007669"/>
    <property type="project" value="UniProtKB-KW"/>
</dbReference>
<name>A0A9X6UC92_BACCE</name>
<gene>
    <name evidence="1" type="ORF">CN553_11385</name>
</gene>
<feature type="non-terminal residue" evidence="1">
    <location>
        <position position="70"/>
    </location>
</feature>
<dbReference type="EC" id="1.6.5.3" evidence="1"/>
<reference evidence="1 2" key="1">
    <citation type="submission" date="2017-09" db="EMBL/GenBank/DDBJ databases">
        <title>Large-scale bioinformatics analysis of Bacillus genomes uncovers conserved roles of natural products in bacterial physiology.</title>
        <authorList>
            <consortium name="Agbiome Team Llc"/>
            <person name="Bleich R.M."/>
            <person name="Kirk G.J."/>
            <person name="Santa Maria K.C."/>
            <person name="Allen S.E."/>
            <person name="Farag S."/>
            <person name="Shank E.A."/>
            <person name="Bowers A."/>
        </authorList>
    </citation>
    <scope>NUCLEOTIDE SEQUENCE [LARGE SCALE GENOMIC DNA]</scope>
    <source>
        <strain evidence="1 2">AFS027647</strain>
    </source>
</reference>
<accession>A0A9X6UC92</accession>
<organism evidence="1 2">
    <name type="scientific">Bacillus cereus</name>
    <dbReference type="NCBI Taxonomy" id="1396"/>
    <lineage>
        <taxon>Bacteria</taxon>
        <taxon>Bacillati</taxon>
        <taxon>Bacillota</taxon>
        <taxon>Bacilli</taxon>
        <taxon>Bacillales</taxon>
        <taxon>Bacillaceae</taxon>
        <taxon>Bacillus</taxon>
        <taxon>Bacillus cereus group</taxon>
    </lineage>
</organism>
<dbReference type="EMBL" id="NUAN01000070">
    <property type="protein sequence ID" value="PEN97963.1"/>
    <property type="molecule type" value="Genomic_DNA"/>
</dbReference>
<proteinExistence type="predicted"/>
<evidence type="ECO:0000313" key="1">
    <source>
        <dbReference type="EMBL" id="PEN97963.1"/>
    </source>
</evidence>
<dbReference type="AlphaFoldDB" id="A0A9X6UC92"/>
<comment type="caution">
    <text evidence="1">The sequence shown here is derived from an EMBL/GenBank/DDBJ whole genome shotgun (WGS) entry which is preliminary data.</text>
</comment>
<protein>
    <submittedName>
        <fullName evidence="1">NADH-quinone oxidoreductase subunit C</fullName>
        <ecNumber evidence="1">1.6.5.3</ecNumber>
    </submittedName>
</protein>
<keyword evidence="1" id="KW-0560">Oxidoreductase</keyword>
<dbReference type="Proteomes" id="UP000220691">
    <property type="component" value="Unassembled WGS sequence"/>
</dbReference>